<feature type="binding site" evidence="9 12">
    <location>
        <position position="181"/>
    </location>
    <ligand>
        <name>substrate</name>
    </ligand>
</feature>
<evidence type="ECO:0000256" key="13">
    <source>
        <dbReference type="PIRSR" id="PIRSR001492-3"/>
    </source>
</evidence>
<dbReference type="Pfam" id="PF06415">
    <property type="entry name" value="iPGM_N"/>
    <property type="match status" value="1"/>
</dbReference>
<evidence type="ECO:0000256" key="2">
    <source>
        <dbReference type="ARBA" id="ARBA00002315"/>
    </source>
</evidence>
<comment type="subunit">
    <text evidence="9">Monomer.</text>
</comment>
<feature type="binding site" evidence="9 13">
    <location>
        <position position="395"/>
    </location>
    <ligand>
        <name>Mn(2+)</name>
        <dbReference type="ChEBI" id="CHEBI:29035"/>
        <label>1</label>
    </ligand>
</feature>
<evidence type="ECO:0000256" key="6">
    <source>
        <dbReference type="ARBA" id="ARBA00023152"/>
    </source>
</evidence>
<dbReference type="PIRSF" id="PIRSF001492">
    <property type="entry name" value="IPGAM"/>
    <property type="match status" value="1"/>
</dbReference>
<evidence type="ECO:0000256" key="7">
    <source>
        <dbReference type="ARBA" id="ARBA00023211"/>
    </source>
</evidence>
<feature type="binding site" evidence="9 13">
    <location>
        <position position="451"/>
    </location>
    <ligand>
        <name>Mn(2+)</name>
        <dbReference type="ChEBI" id="CHEBI:29035"/>
        <label>1</label>
    </ligand>
</feature>
<dbReference type="EMBL" id="MEZY01000026">
    <property type="protein sequence ID" value="OGD64055.1"/>
    <property type="molecule type" value="Genomic_DNA"/>
</dbReference>
<evidence type="ECO:0000256" key="12">
    <source>
        <dbReference type="PIRSR" id="PIRSR001492-2"/>
    </source>
</evidence>
<dbReference type="FunFam" id="3.40.1450.10:FF:000002">
    <property type="entry name" value="2,3-bisphosphoglycerate-independent phosphoglycerate mutase"/>
    <property type="match status" value="1"/>
</dbReference>
<dbReference type="UniPathway" id="UPA00109">
    <property type="reaction ID" value="UER00186"/>
</dbReference>
<feature type="binding site" evidence="9 12">
    <location>
        <position position="187"/>
    </location>
    <ligand>
        <name>substrate</name>
    </ligand>
</feature>
<dbReference type="InterPro" id="IPR017850">
    <property type="entry name" value="Alkaline_phosphatase_core_sf"/>
</dbReference>
<gene>
    <name evidence="9" type="primary">gpmI</name>
    <name evidence="16" type="ORF">A2215_00655</name>
</gene>
<comment type="caution">
    <text evidence="16">The sequence shown here is derived from an EMBL/GenBank/DDBJ whole genome shotgun (WGS) entry which is preliminary data.</text>
</comment>
<dbReference type="PANTHER" id="PTHR31637">
    <property type="entry name" value="2,3-BISPHOSPHOGLYCERATE-INDEPENDENT PHOSPHOGLYCERATE MUTASE"/>
    <property type="match status" value="1"/>
</dbReference>
<dbReference type="PANTHER" id="PTHR31637:SF0">
    <property type="entry name" value="2,3-BISPHOSPHOGLYCERATE-INDEPENDENT PHOSPHOGLYCERATE MUTASE"/>
    <property type="match status" value="1"/>
</dbReference>
<dbReference type="AlphaFoldDB" id="A0A1F5E9K9"/>
<dbReference type="HAMAP" id="MF_01038">
    <property type="entry name" value="GpmI"/>
    <property type="match status" value="1"/>
</dbReference>
<dbReference type="InterPro" id="IPR005995">
    <property type="entry name" value="Pgm_bpd_ind"/>
</dbReference>
<accession>A0A1F5E9K9</accession>
<comment type="cofactor">
    <cofactor evidence="9">
        <name>Mn(2+)</name>
        <dbReference type="ChEBI" id="CHEBI:29035"/>
    </cofactor>
    <text evidence="9">Binds 2 manganese ions per subunit.</text>
</comment>
<feature type="binding site" evidence="9 12">
    <location>
        <begin position="149"/>
        <end position="150"/>
    </location>
    <ligand>
        <name>substrate</name>
    </ligand>
</feature>
<keyword evidence="6 9" id="KW-0324">Glycolysis</keyword>
<feature type="active site" description="Phosphoserine intermediate" evidence="9 11">
    <location>
        <position position="60"/>
    </location>
</feature>
<feature type="domain" description="Metalloenzyme" evidence="14">
    <location>
        <begin position="3"/>
        <end position="507"/>
    </location>
</feature>
<dbReference type="CDD" id="cd16010">
    <property type="entry name" value="iPGM"/>
    <property type="match status" value="1"/>
</dbReference>
<dbReference type="STRING" id="1797472.A2215_00655"/>
<evidence type="ECO:0000256" key="3">
    <source>
        <dbReference type="ARBA" id="ARBA00004798"/>
    </source>
</evidence>
<dbReference type="Gene3D" id="3.40.720.10">
    <property type="entry name" value="Alkaline Phosphatase, subunit A"/>
    <property type="match status" value="1"/>
</dbReference>
<dbReference type="InterPro" id="IPR006124">
    <property type="entry name" value="Metalloenzyme"/>
</dbReference>
<dbReference type="GO" id="GO:0005829">
    <property type="term" value="C:cytosol"/>
    <property type="evidence" value="ECO:0007669"/>
    <property type="project" value="TreeGrafter"/>
</dbReference>
<evidence type="ECO:0000256" key="10">
    <source>
        <dbReference type="NCBIfam" id="TIGR01307"/>
    </source>
</evidence>
<comment type="similarity">
    <text evidence="4 9">Belongs to the BPG-independent phosphoglycerate mutase family.</text>
</comment>
<dbReference type="InterPro" id="IPR036646">
    <property type="entry name" value="PGAM_B_sf"/>
</dbReference>
<evidence type="ECO:0000256" key="11">
    <source>
        <dbReference type="PIRSR" id="PIRSR001492-1"/>
    </source>
</evidence>
<dbReference type="GO" id="GO:0030145">
    <property type="term" value="F:manganese ion binding"/>
    <property type="evidence" value="ECO:0007669"/>
    <property type="project" value="UniProtKB-UniRule"/>
</dbReference>
<proteinExistence type="inferred from homology"/>
<keyword evidence="8 9" id="KW-0413">Isomerase</keyword>
<dbReference type="SUPFAM" id="SSF53649">
    <property type="entry name" value="Alkaline phosphatase-like"/>
    <property type="match status" value="1"/>
</dbReference>
<feature type="binding site" evidence="9 12">
    <location>
        <position position="325"/>
    </location>
    <ligand>
        <name>substrate</name>
    </ligand>
</feature>
<evidence type="ECO:0000313" key="17">
    <source>
        <dbReference type="Proteomes" id="UP000178583"/>
    </source>
</evidence>
<name>A0A1F5E9K9_9BACT</name>
<evidence type="ECO:0000256" key="4">
    <source>
        <dbReference type="ARBA" id="ARBA00008819"/>
    </source>
</evidence>
<dbReference type="Proteomes" id="UP000178583">
    <property type="component" value="Unassembled WGS sequence"/>
</dbReference>
<comment type="catalytic activity">
    <reaction evidence="1 9">
        <text>(2R)-2-phosphoglycerate = (2R)-3-phosphoglycerate</text>
        <dbReference type="Rhea" id="RHEA:15901"/>
        <dbReference type="ChEBI" id="CHEBI:58272"/>
        <dbReference type="ChEBI" id="CHEBI:58289"/>
        <dbReference type="EC" id="5.4.2.12"/>
    </reaction>
</comment>
<dbReference type="GO" id="GO:0006096">
    <property type="term" value="P:glycolytic process"/>
    <property type="evidence" value="ECO:0007669"/>
    <property type="project" value="UniProtKB-UniRule"/>
</dbReference>
<comment type="function">
    <text evidence="2 9">Catalyzes the interconversion of 2-phosphoglycerate and 3-phosphoglycerate.</text>
</comment>
<feature type="binding site" evidence="9 12">
    <location>
        <begin position="252"/>
        <end position="255"/>
    </location>
    <ligand>
        <name>substrate</name>
    </ligand>
</feature>
<feature type="binding site" evidence="9 13">
    <location>
        <position position="391"/>
    </location>
    <ligand>
        <name>Mn(2+)</name>
        <dbReference type="ChEBI" id="CHEBI:29035"/>
        <label>1</label>
    </ligand>
</feature>
<keyword evidence="7 9" id="KW-0464">Manganese</keyword>
<dbReference type="Pfam" id="PF01676">
    <property type="entry name" value="Metalloenzyme"/>
    <property type="match status" value="1"/>
</dbReference>
<evidence type="ECO:0000313" key="16">
    <source>
        <dbReference type="EMBL" id="OGD64055.1"/>
    </source>
</evidence>
<feature type="binding site" evidence="9 13">
    <location>
        <position position="60"/>
    </location>
    <ligand>
        <name>Mn(2+)</name>
        <dbReference type="ChEBI" id="CHEBI:29035"/>
        <label>2</label>
    </ligand>
</feature>
<feature type="binding site" evidence="9 13">
    <location>
        <position position="432"/>
    </location>
    <ligand>
        <name>Mn(2+)</name>
        <dbReference type="ChEBI" id="CHEBI:29035"/>
        <label>2</label>
    </ligand>
</feature>
<dbReference type="NCBIfam" id="TIGR01307">
    <property type="entry name" value="pgm_bpd_ind"/>
    <property type="match status" value="1"/>
</dbReference>
<evidence type="ECO:0000259" key="14">
    <source>
        <dbReference type="Pfam" id="PF01676"/>
    </source>
</evidence>
<sequence length="521" mass="56698">MNKALLIIMDGWGVTPVAEGNATILAKTPNLDHIYATCPKALISASGLEVGLNRGEMGNSEVGHLNLGSGRIVWESLPRIDFAIERGGFEENQTLKEILNKAKGGRLHLIGLTSSGGVHSHMRHLEVLLSSAKKAGIAKVFIHFIADGRDTQAKVAGVTVADLEDKIKEIGIGKISTVIGRYFAMDRDKRWERTEKAYGLYTKGAGSQHQSAKEAIEENYKNGKSDEFLEPSVIDSEGIIKPDDAVVFFNFRADRMRQLVVALTQKDFDGFQREILEPLYVLTMTEYDPNFHLPTIFSPLNLAGTVADALEAEGVNQFHVAETEKYPHVTYFFNGGRENPHKLETQIVLPSPKVATYDLAPEMSAIPVSNKVSEAISKGEEFIVVNFANGDMVGHTGILNAAVKGCEAVDVALDGIVKEAFGKKYYIIITADHGNCETMIDSTSGEPSKEHTTNPVPFIYIDPINEAFTSSSKKEFSKDELVAYASTQPVGVLSDVAPSILSIMGAKVPPEMAGINLAEMI</sequence>
<reference evidence="16 17" key="1">
    <citation type="journal article" date="2016" name="Nat. Commun.">
        <title>Thousands of microbial genomes shed light on interconnected biogeochemical processes in an aquifer system.</title>
        <authorList>
            <person name="Anantharaman K."/>
            <person name="Brown C.T."/>
            <person name="Hug L.A."/>
            <person name="Sharon I."/>
            <person name="Castelle C.J."/>
            <person name="Probst A.J."/>
            <person name="Thomas B.C."/>
            <person name="Singh A."/>
            <person name="Wilkins M.J."/>
            <person name="Karaoz U."/>
            <person name="Brodie E.L."/>
            <person name="Williams K.H."/>
            <person name="Hubbard S.S."/>
            <person name="Banfield J.F."/>
        </authorList>
    </citation>
    <scope>NUCLEOTIDE SEQUENCE [LARGE SCALE GENOMIC DNA]</scope>
</reference>
<dbReference type="EC" id="5.4.2.12" evidence="9 10"/>
<evidence type="ECO:0000259" key="15">
    <source>
        <dbReference type="Pfam" id="PF06415"/>
    </source>
</evidence>
<organism evidence="16 17">
    <name type="scientific">Candidatus Berkelbacteria bacterium RIFOXYA2_FULL_43_10</name>
    <dbReference type="NCBI Taxonomy" id="1797472"/>
    <lineage>
        <taxon>Bacteria</taxon>
        <taxon>Candidatus Berkelbacteria</taxon>
    </lineage>
</organism>
<keyword evidence="5 9" id="KW-0479">Metal-binding</keyword>
<evidence type="ECO:0000256" key="1">
    <source>
        <dbReference type="ARBA" id="ARBA00000370"/>
    </source>
</evidence>
<dbReference type="GO" id="GO:0004619">
    <property type="term" value="F:phosphoglycerate mutase activity"/>
    <property type="evidence" value="ECO:0007669"/>
    <property type="project" value="UniProtKB-UniRule"/>
</dbReference>
<comment type="pathway">
    <text evidence="3 9">Carbohydrate degradation; glycolysis; pyruvate from D-glyceraldehyde 3-phosphate: step 3/5.</text>
</comment>
<dbReference type="GO" id="GO:0006007">
    <property type="term" value="P:glucose catabolic process"/>
    <property type="evidence" value="ECO:0007669"/>
    <property type="project" value="InterPro"/>
</dbReference>
<evidence type="ECO:0000256" key="8">
    <source>
        <dbReference type="ARBA" id="ARBA00023235"/>
    </source>
</evidence>
<feature type="binding site" evidence="9 13">
    <location>
        <position position="433"/>
    </location>
    <ligand>
        <name>Mn(2+)</name>
        <dbReference type="ChEBI" id="CHEBI:29035"/>
        <label>2</label>
    </ligand>
</feature>
<evidence type="ECO:0000256" key="5">
    <source>
        <dbReference type="ARBA" id="ARBA00022723"/>
    </source>
</evidence>
<dbReference type="SUPFAM" id="SSF64158">
    <property type="entry name" value="2,3-Bisphosphoglycerate-independent phosphoglycerate mutase, substrate-binding domain"/>
    <property type="match status" value="1"/>
</dbReference>
<feature type="domain" description="BPG-independent PGAM N-terminal" evidence="15">
    <location>
        <begin position="80"/>
        <end position="288"/>
    </location>
</feature>
<feature type="binding site" evidence="9 13">
    <location>
        <position position="10"/>
    </location>
    <ligand>
        <name>Mn(2+)</name>
        <dbReference type="ChEBI" id="CHEBI:29035"/>
        <label>2</label>
    </ligand>
</feature>
<protein>
    <recommendedName>
        <fullName evidence="9 10">2,3-bisphosphoglycerate-independent phosphoglycerate mutase</fullName>
        <shortName evidence="9">BPG-independent PGAM</shortName>
        <shortName evidence="9">Phosphoglyceromutase</shortName>
        <shortName evidence="9">iPGM</shortName>
        <ecNumber evidence="9 10">5.4.2.12</ecNumber>
    </recommendedName>
</protein>
<dbReference type="InterPro" id="IPR011258">
    <property type="entry name" value="BPG-indep_PGM_N"/>
</dbReference>
<feature type="binding site" evidence="9 12">
    <location>
        <position position="119"/>
    </location>
    <ligand>
        <name>substrate</name>
    </ligand>
</feature>
<dbReference type="Gene3D" id="3.40.1450.10">
    <property type="entry name" value="BPG-independent phosphoglycerate mutase, domain B"/>
    <property type="match status" value="1"/>
</dbReference>
<evidence type="ECO:0000256" key="9">
    <source>
        <dbReference type="HAMAP-Rule" id="MF_01038"/>
    </source>
</evidence>